<evidence type="ECO:0000313" key="3">
    <source>
        <dbReference type="Proteomes" id="UP001516400"/>
    </source>
</evidence>
<accession>A0ABD2NMZ2</accession>
<feature type="non-terminal residue" evidence="2">
    <location>
        <position position="57"/>
    </location>
</feature>
<feature type="region of interest" description="Disordered" evidence="1">
    <location>
        <begin position="26"/>
        <end position="57"/>
    </location>
</feature>
<reference evidence="2 3" key="1">
    <citation type="journal article" date="2021" name="BMC Biol.">
        <title>Horizontally acquired antibacterial genes associated with adaptive radiation of ladybird beetles.</title>
        <authorList>
            <person name="Li H.S."/>
            <person name="Tang X.F."/>
            <person name="Huang Y.H."/>
            <person name="Xu Z.Y."/>
            <person name="Chen M.L."/>
            <person name="Du X.Y."/>
            <person name="Qiu B.Y."/>
            <person name="Chen P.T."/>
            <person name="Zhang W."/>
            <person name="Slipinski A."/>
            <person name="Escalona H.E."/>
            <person name="Waterhouse R.M."/>
            <person name="Zwick A."/>
            <person name="Pang H."/>
        </authorList>
    </citation>
    <scope>NUCLEOTIDE SEQUENCE [LARGE SCALE GENOMIC DNA]</scope>
    <source>
        <strain evidence="2">SYSU2018</strain>
    </source>
</reference>
<keyword evidence="3" id="KW-1185">Reference proteome</keyword>
<evidence type="ECO:0000313" key="2">
    <source>
        <dbReference type="EMBL" id="KAL3280083.1"/>
    </source>
</evidence>
<evidence type="ECO:0000256" key="1">
    <source>
        <dbReference type="SAM" id="MobiDB-lite"/>
    </source>
</evidence>
<dbReference type="Proteomes" id="UP001516400">
    <property type="component" value="Unassembled WGS sequence"/>
</dbReference>
<comment type="caution">
    <text evidence="2">The sequence shown here is derived from an EMBL/GenBank/DDBJ whole genome shotgun (WGS) entry which is preliminary data.</text>
</comment>
<feature type="compositionally biased region" description="Basic and acidic residues" evidence="1">
    <location>
        <begin position="35"/>
        <end position="50"/>
    </location>
</feature>
<dbReference type="AlphaFoldDB" id="A0ABD2NMZ2"/>
<gene>
    <name evidence="2" type="ORF">HHI36_017589</name>
</gene>
<proteinExistence type="predicted"/>
<dbReference type="EMBL" id="JABFTP020000124">
    <property type="protein sequence ID" value="KAL3280083.1"/>
    <property type="molecule type" value="Genomic_DNA"/>
</dbReference>
<sequence>MEVLHEITNLVLSPPEEDKYTAIRTRAPFRLPGSENKDTSFRDRTGREETITTTTRN</sequence>
<organism evidence="2 3">
    <name type="scientific">Cryptolaemus montrouzieri</name>
    <dbReference type="NCBI Taxonomy" id="559131"/>
    <lineage>
        <taxon>Eukaryota</taxon>
        <taxon>Metazoa</taxon>
        <taxon>Ecdysozoa</taxon>
        <taxon>Arthropoda</taxon>
        <taxon>Hexapoda</taxon>
        <taxon>Insecta</taxon>
        <taxon>Pterygota</taxon>
        <taxon>Neoptera</taxon>
        <taxon>Endopterygota</taxon>
        <taxon>Coleoptera</taxon>
        <taxon>Polyphaga</taxon>
        <taxon>Cucujiformia</taxon>
        <taxon>Coccinelloidea</taxon>
        <taxon>Coccinellidae</taxon>
        <taxon>Scymninae</taxon>
        <taxon>Scymnini</taxon>
        <taxon>Cryptolaemus</taxon>
    </lineage>
</organism>
<protein>
    <submittedName>
        <fullName evidence="2">Uncharacterized protein</fullName>
    </submittedName>
</protein>
<name>A0ABD2NMZ2_9CUCU</name>